<evidence type="ECO:0000256" key="6">
    <source>
        <dbReference type="ARBA" id="ARBA00023136"/>
    </source>
</evidence>
<dbReference type="PANTHER" id="PTHR43386">
    <property type="entry name" value="OLIGOPEPTIDE TRANSPORT SYSTEM PERMEASE PROTEIN APPC"/>
    <property type="match status" value="1"/>
</dbReference>
<feature type="transmembrane region" description="Helical" evidence="7">
    <location>
        <begin position="160"/>
        <end position="177"/>
    </location>
</feature>
<dbReference type="Gene3D" id="1.10.3720.10">
    <property type="entry name" value="MetI-like"/>
    <property type="match status" value="1"/>
</dbReference>
<dbReference type="InterPro" id="IPR050366">
    <property type="entry name" value="BP-dependent_transpt_permease"/>
</dbReference>
<dbReference type="Proteomes" id="UP000443000">
    <property type="component" value="Unassembled WGS sequence"/>
</dbReference>
<dbReference type="PROSITE" id="PS50928">
    <property type="entry name" value="ABC_TM1"/>
    <property type="match status" value="1"/>
</dbReference>
<evidence type="ECO:0000256" key="7">
    <source>
        <dbReference type="RuleBase" id="RU363032"/>
    </source>
</evidence>
<dbReference type="Proteomes" id="UP000437970">
    <property type="component" value="Unassembled WGS sequence"/>
</dbReference>
<dbReference type="OrthoDB" id="9805884at2"/>
<proteinExistence type="inferred from homology"/>
<protein>
    <submittedName>
        <fullName evidence="10">ABC transporter permease subunit</fullName>
    </submittedName>
</protein>
<feature type="domain" description="ABC transmembrane type-1" evidence="8">
    <location>
        <begin position="95"/>
        <end position="284"/>
    </location>
</feature>
<feature type="transmembrane region" description="Helical" evidence="7">
    <location>
        <begin position="208"/>
        <end position="229"/>
    </location>
</feature>
<evidence type="ECO:0000313" key="14">
    <source>
        <dbReference type="Proteomes" id="UP000443000"/>
    </source>
</evidence>
<feature type="transmembrane region" description="Helical" evidence="7">
    <location>
        <begin position="33"/>
        <end position="55"/>
    </location>
</feature>
<dbReference type="InterPro" id="IPR035906">
    <property type="entry name" value="MetI-like_sf"/>
</dbReference>
<keyword evidence="3" id="KW-1003">Cell membrane</keyword>
<evidence type="ECO:0000313" key="13">
    <source>
        <dbReference type="Proteomes" id="UP000437970"/>
    </source>
</evidence>
<keyword evidence="2 7" id="KW-0813">Transport</keyword>
<evidence type="ECO:0000313" key="11">
    <source>
        <dbReference type="EMBL" id="MQU17055.1"/>
    </source>
</evidence>
<dbReference type="EMBL" id="WIVT01000011">
    <property type="protein sequence ID" value="MQU17055.1"/>
    <property type="molecule type" value="Genomic_DNA"/>
</dbReference>
<organism evidence="10">
    <name type="scientific">Pseudomonas helleri</name>
    <dbReference type="NCBI Taxonomy" id="1608996"/>
    <lineage>
        <taxon>Bacteria</taxon>
        <taxon>Pseudomonadati</taxon>
        <taxon>Pseudomonadota</taxon>
        <taxon>Gammaproteobacteria</taxon>
        <taxon>Pseudomonadales</taxon>
        <taxon>Pseudomonadaceae</taxon>
        <taxon>Pseudomonas</taxon>
    </lineage>
</organism>
<dbReference type="CDD" id="cd06261">
    <property type="entry name" value="TM_PBP2"/>
    <property type="match status" value="1"/>
</dbReference>
<dbReference type="EMBL" id="WIWP01000009">
    <property type="protein sequence ID" value="MQT25804.1"/>
    <property type="molecule type" value="Genomic_DNA"/>
</dbReference>
<evidence type="ECO:0000256" key="2">
    <source>
        <dbReference type="ARBA" id="ARBA00022448"/>
    </source>
</evidence>
<comment type="similarity">
    <text evidence="7">Belongs to the binding-protein-dependent transport system permease family.</text>
</comment>
<dbReference type="EMBL" id="WIWC01000021">
    <property type="protein sequence ID" value="MQT81167.1"/>
    <property type="molecule type" value="Genomic_DNA"/>
</dbReference>
<feature type="transmembrane region" description="Helical" evidence="7">
    <location>
        <begin position="99"/>
        <end position="122"/>
    </location>
</feature>
<dbReference type="GO" id="GO:0055085">
    <property type="term" value="P:transmembrane transport"/>
    <property type="evidence" value="ECO:0007669"/>
    <property type="project" value="InterPro"/>
</dbReference>
<dbReference type="Pfam" id="PF00528">
    <property type="entry name" value="BPD_transp_1"/>
    <property type="match status" value="1"/>
</dbReference>
<evidence type="ECO:0000313" key="15">
    <source>
        <dbReference type="Proteomes" id="UP000713985"/>
    </source>
</evidence>
<feature type="transmembrane region" description="Helical" evidence="7">
    <location>
        <begin position="134"/>
        <end position="154"/>
    </location>
</feature>
<gene>
    <name evidence="11" type="ORF">GHN41_11475</name>
    <name evidence="10" type="ORF">GHN86_14015</name>
    <name evidence="9" type="ORF">GHN94_08175</name>
    <name evidence="12" type="ORF">GHO29_16265</name>
</gene>
<comment type="caution">
    <text evidence="10">The sequence shown here is derived from an EMBL/GenBank/DDBJ whole genome shotgun (WGS) entry which is preliminary data.</text>
</comment>
<keyword evidence="4 7" id="KW-0812">Transmembrane</keyword>
<dbReference type="GO" id="GO:0005886">
    <property type="term" value="C:plasma membrane"/>
    <property type="evidence" value="ECO:0007669"/>
    <property type="project" value="UniProtKB-SubCell"/>
</dbReference>
<evidence type="ECO:0000313" key="12">
    <source>
        <dbReference type="EMBL" id="MQU28033.1"/>
    </source>
</evidence>
<dbReference type="SUPFAM" id="SSF161098">
    <property type="entry name" value="MetI-like"/>
    <property type="match status" value="1"/>
</dbReference>
<evidence type="ECO:0000256" key="5">
    <source>
        <dbReference type="ARBA" id="ARBA00022989"/>
    </source>
</evidence>
<accession>A0A6A7Z069</accession>
<dbReference type="AlphaFoldDB" id="A0A6A7Z069"/>
<evidence type="ECO:0000256" key="4">
    <source>
        <dbReference type="ARBA" id="ARBA00022692"/>
    </source>
</evidence>
<sequence length="297" mass="31938">MSAKLPVAPPGYVPATDTETVSLMRRSWRYPPANVLIGGGLLLLLVAIALLGLVWTPYDPLRLDLLARLKPPSAAHWLGTDEFGRDVLSRLMIGARTSLWISLLSVSVAVVAGTLIGLLAGYMRGWTDRLLMMINDALLAFPGILMALGIMAIIGASQYGIVLALGIAYTPSVVRVVRGSVLSLRELEFIEASRVIGNSQLYTLFRHIAPNCLAPLCVLATSMFGWALLSESALSFLGLGVPPPAATWGNMLAASRPYIASASWLGLFPGLFICLALLAINLFGDALRDRLDPRMRK</sequence>
<dbReference type="InterPro" id="IPR000515">
    <property type="entry name" value="MetI-like"/>
</dbReference>
<reference evidence="13 14" key="1">
    <citation type="submission" date="2019-10" db="EMBL/GenBank/DDBJ databases">
        <title>Evaluation of single-gene subtyping targets for Pseudomonas.</title>
        <authorList>
            <person name="Reichler S.J."/>
            <person name="Orsi R.H."/>
            <person name="Wiedmann M."/>
            <person name="Martin N.H."/>
            <person name="Murphy S.I."/>
        </authorList>
    </citation>
    <scope>NUCLEOTIDE SEQUENCE</scope>
    <source>
        <strain evidence="9 15">FSL R10-0802</strain>
        <strain evidence="11 14">FSL R10-1594</strain>
        <strain evidence="12 13">FSL R10-1984</strain>
        <strain evidence="10">FSL R10-2339</strain>
    </source>
</reference>
<evidence type="ECO:0000313" key="9">
    <source>
        <dbReference type="EMBL" id="MQT25804.1"/>
    </source>
</evidence>
<keyword evidence="6 7" id="KW-0472">Membrane</keyword>
<comment type="subcellular location">
    <subcellularLocation>
        <location evidence="1 7">Cell membrane</location>
        <topology evidence="1 7">Multi-pass membrane protein</topology>
    </subcellularLocation>
</comment>
<feature type="transmembrane region" description="Helical" evidence="7">
    <location>
        <begin position="264"/>
        <end position="287"/>
    </location>
</feature>
<name>A0A6A7Z069_9PSED</name>
<evidence type="ECO:0000313" key="10">
    <source>
        <dbReference type="EMBL" id="MQT81167.1"/>
    </source>
</evidence>
<dbReference type="PANTHER" id="PTHR43386:SF1">
    <property type="entry name" value="D,D-DIPEPTIDE TRANSPORT SYSTEM PERMEASE PROTEIN DDPC-RELATED"/>
    <property type="match status" value="1"/>
</dbReference>
<evidence type="ECO:0000256" key="3">
    <source>
        <dbReference type="ARBA" id="ARBA00022475"/>
    </source>
</evidence>
<dbReference type="EMBL" id="WIVW01000024">
    <property type="protein sequence ID" value="MQU28033.1"/>
    <property type="molecule type" value="Genomic_DNA"/>
</dbReference>
<evidence type="ECO:0000256" key="1">
    <source>
        <dbReference type="ARBA" id="ARBA00004651"/>
    </source>
</evidence>
<keyword evidence="5 7" id="KW-1133">Transmembrane helix</keyword>
<dbReference type="Proteomes" id="UP000713985">
    <property type="component" value="Unassembled WGS sequence"/>
</dbReference>
<evidence type="ECO:0000259" key="8">
    <source>
        <dbReference type="PROSITE" id="PS50928"/>
    </source>
</evidence>
<keyword evidence="15" id="KW-1185">Reference proteome</keyword>